<dbReference type="PANTHER" id="PTHR21180">
    <property type="entry name" value="ENDONUCLEASE/EXONUCLEASE/PHOSPHATASE FAMILY DOMAIN-CONTAINING PROTEIN 1"/>
    <property type="match status" value="1"/>
</dbReference>
<organism evidence="4 5">
    <name type="scientific">Pediococcus cellicola</name>
    <dbReference type="NCBI Taxonomy" id="319652"/>
    <lineage>
        <taxon>Bacteria</taxon>
        <taxon>Bacillati</taxon>
        <taxon>Bacillota</taxon>
        <taxon>Bacilli</taxon>
        <taxon>Lactobacillales</taxon>
        <taxon>Lactobacillaceae</taxon>
        <taxon>Pediococcus</taxon>
    </lineage>
</organism>
<evidence type="ECO:0000313" key="5">
    <source>
        <dbReference type="Proteomes" id="UP000051568"/>
    </source>
</evidence>
<feature type="region of interest" description="Disordered" evidence="1">
    <location>
        <begin position="45"/>
        <end position="76"/>
    </location>
</feature>
<dbReference type="GO" id="GO:0003677">
    <property type="term" value="F:DNA binding"/>
    <property type="evidence" value="ECO:0007669"/>
    <property type="project" value="InterPro"/>
</dbReference>
<dbReference type="PATRIC" id="fig|319652.3.peg.9"/>
<keyword evidence="2" id="KW-0472">Membrane</keyword>
<dbReference type="Gene3D" id="3.10.560.10">
    <property type="entry name" value="Outer membrane lipoprotein wza domain like"/>
    <property type="match status" value="1"/>
</dbReference>
<dbReference type="Proteomes" id="UP000051568">
    <property type="component" value="Unassembled WGS sequence"/>
</dbReference>
<dbReference type="Pfam" id="PF10531">
    <property type="entry name" value="SLBB"/>
    <property type="match status" value="1"/>
</dbReference>
<protein>
    <submittedName>
        <fullName evidence="4">ComEA protein</fullName>
    </submittedName>
</protein>
<dbReference type="GO" id="GO:0015628">
    <property type="term" value="P:protein secretion by the type II secretion system"/>
    <property type="evidence" value="ECO:0007669"/>
    <property type="project" value="TreeGrafter"/>
</dbReference>
<feature type="region of interest" description="Disordered" evidence="1">
    <location>
        <begin position="152"/>
        <end position="186"/>
    </location>
</feature>
<sequence>MKGVIEEIWENYKKYILIGAGVLLVGVIIWVVTTKSTQPADANALLSSSNETNTASSQSESQMSSMNSTSVTSSSSASSESNAYIYVDVKGAVKQPGIFKVKATMRVDDVINLAGGMDKTADRKHINLAQKLTDQQVVYVPIRGEIKGAPTGTVEAQMDTSSAEPAPTDAATTSSSGTTAQAAGSVNLNTATKEQLQTLTNIGEKKADQILQYRQAHGKFKSVEELKEVQGIGDKTFETLKSQLSV</sequence>
<dbReference type="GO" id="GO:0006281">
    <property type="term" value="P:DNA repair"/>
    <property type="evidence" value="ECO:0007669"/>
    <property type="project" value="InterPro"/>
</dbReference>
<dbReference type="SMART" id="SM00278">
    <property type="entry name" value="HhH1"/>
    <property type="match status" value="2"/>
</dbReference>
<name>A0A0R2IR42_9LACO</name>
<feature type="compositionally biased region" description="Polar residues" evidence="1">
    <location>
        <begin position="45"/>
        <end position="54"/>
    </location>
</feature>
<keyword evidence="5" id="KW-1185">Reference proteome</keyword>
<dbReference type="NCBIfam" id="TIGR00426">
    <property type="entry name" value="competence protein ComEA helix-hairpin-helix repeat region"/>
    <property type="match status" value="1"/>
</dbReference>
<keyword evidence="2" id="KW-0812">Transmembrane</keyword>
<dbReference type="AlphaFoldDB" id="A0A0R2IR42"/>
<feature type="compositionally biased region" description="Low complexity" evidence="1">
    <location>
        <begin position="55"/>
        <end position="76"/>
    </location>
</feature>
<feature type="transmembrane region" description="Helical" evidence="2">
    <location>
        <begin position="12"/>
        <end position="32"/>
    </location>
</feature>
<dbReference type="EMBL" id="JQBR01000001">
    <property type="protein sequence ID" value="KRN67471.1"/>
    <property type="molecule type" value="Genomic_DNA"/>
</dbReference>
<gene>
    <name evidence="4" type="ORF">IV80_GL000009</name>
</gene>
<dbReference type="InterPro" id="IPR003583">
    <property type="entry name" value="Hlx-hairpin-Hlx_DNA-bd_motif"/>
</dbReference>
<comment type="caution">
    <text evidence="4">The sequence shown here is derived from an EMBL/GenBank/DDBJ whole genome shotgun (WGS) entry which is preliminary data.</text>
</comment>
<feature type="domain" description="Helix-hairpin-helix DNA-binding motif class 1" evidence="3">
    <location>
        <begin position="224"/>
        <end position="243"/>
    </location>
</feature>
<reference evidence="4 5" key="1">
    <citation type="journal article" date="2015" name="Genome Announc.">
        <title>Expanding the biotechnology potential of lactobacilli through comparative genomics of 213 strains and associated genera.</title>
        <authorList>
            <person name="Sun Z."/>
            <person name="Harris H.M."/>
            <person name="McCann A."/>
            <person name="Guo C."/>
            <person name="Argimon S."/>
            <person name="Zhang W."/>
            <person name="Yang X."/>
            <person name="Jeffery I.B."/>
            <person name="Cooney J.C."/>
            <person name="Kagawa T.F."/>
            <person name="Liu W."/>
            <person name="Song Y."/>
            <person name="Salvetti E."/>
            <person name="Wrobel A."/>
            <person name="Rasinkangas P."/>
            <person name="Parkhill J."/>
            <person name="Rea M.C."/>
            <person name="O'Sullivan O."/>
            <person name="Ritari J."/>
            <person name="Douillard F.P."/>
            <person name="Paul Ross R."/>
            <person name="Yang R."/>
            <person name="Briner A.E."/>
            <person name="Felis G.E."/>
            <person name="de Vos W.M."/>
            <person name="Barrangou R."/>
            <person name="Klaenhammer T.R."/>
            <person name="Caufield P.W."/>
            <person name="Cui Y."/>
            <person name="Zhang H."/>
            <person name="O'Toole P.W."/>
        </authorList>
    </citation>
    <scope>NUCLEOTIDE SEQUENCE [LARGE SCALE GENOMIC DNA]</scope>
    <source>
        <strain evidence="4 5">DSM 17757</strain>
    </source>
</reference>
<evidence type="ECO:0000259" key="3">
    <source>
        <dbReference type="SMART" id="SM00278"/>
    </source>
</evidence>
<feature type="compositionally biased region" description="Low complexity" evidence="1">
    <location>
        <begin position="160"/>
        <end position="185"/>
    </location>
</feature>
<dbReference type="SUPFAM" id="SSF47781">
    <property type="entry name" value="RuvA domain 2-like"/>
    <property type="match status" value="1"/>
</dbReference>
<evidence type="ECO:0000256" key="2">
    <source>
        <dbReference type="SAM" id="Phobius"/>
    </source>
</evidence>
<dbReference type="InterPro" id="IPR019554">
    <property type="entry name" value="Soluble_ligand-bd"/>
</dbReference>
<dbReference type="Gene3D" id="1.10.150.280">
    <property type="entry name" value="AF1531-like domain"/>
    <property type="match status" value="1"/>
</dbReference>
<dbReference type="InterPro" id="IPR051675">
    <property type="entry name" value="Endo/Exo/Phosphatase_dom_1"/>
</dbReference>
<evidence type="ECO:0000313" key="4">
    <source>
        <dbReference type="EMBL" id="KRN67471.1"/>
    </source>
</evidence>
<keyword evidence="2" id="KW-1133">Transmembrane helix</keyword>
<feature type="domain" description="Helix-hairpin-helix DNA-binding motif class 1" evidence="3">
    <location>
        <begin position="194"/>
        <end position="213"/>
    </location>
</feature>
<dbReference type="InterPro" id="IPR010994">
    <property type="entry name" value="RuvA_2-like"/>
</dbReference>
<dbReference type="PANTHER" id="PTHR21180:SF32">
    <property type="entry name" value="ENDONUCLEASE_EXONUCLEASE_PHOSPHATASE FAMILY DOMAIN-CONTAINING PROTEIN 1"/>
    <property type="match status" value="1"/>
</dbReference>
<evidence type="ECO:0000256" key="1">
    <source>
        <dbReference type="SAM" id="MobiDB-lite"/>
    </source>
</evidence>
<dbReference type="STRING" id="319652.IV80_GL000009"/>
<dbReference type="Pfam" id="PF12836">
    <property type="entry name" value="HHH_3"/>
    <property type="match status" value="1"/>
</dbReference>
<proteinExistence type="predicted"/>
<accession>A0A0R2IR42</accession>
<dbReference type="GO" id="GO:0015627">
    <property type="term" value="C:type II protein secretion system complex"/>
    <property type="evidence" value="ECO:0007669"/>
    <property type="project" value="TreeGrafter"/>
</dbReference>
<dbReference type="InterPro" id="IPR004509">
    <property type="entry name" value="Competence_ComEA_HhH"/>
</dbReference>